<evidence type="ECO:0000259" key="2">
    <source>
        <dbReference type="PROSITE" id="PS50846"/>
    </source>
</evidence>
<dbReference type="Proteomes" id="UP000214600">
    <property type="component" value="Unassembled WGS sequence"/>
</dbReference>
<sequence>MELTIKDMTCGHCAGVVTKAVKEVDTAAHVTVDLETRIVRIESSREAGEFLSAIQEAGYSPAALA</sequence>
<dbReference type="EMBL" id="NKFA01000044">
    <property type="protein sequence ID" value="OXI31125.1"/>
    <property type="molecule type" value="Genomic_DNA"/>
</dbReference>
<dbReference type="PROSITE" id="PS50846">
    <property type="entry name" value="HMA_2"/>
    <property type="match status" value="1"/>
</dbReference>
<dbReference type="CDD" id="cd00371">
    <property type="entry name" value="HMA"/>
    <property type="match status" value="1"/>
</dbReference>
<dbReference type="AlphaFoldDB" id="A0A228HMK6"/>
<name>A0A228HMK6_9BURK</name>
<proteinExistence type="predicted"/>
<dbReference type="GO" id="GO:0046872">
    <property type="term" value="F:metal ion binding"/>
    <property type="evidence" value="ECO:0007669"/>
    <property type="project" value="UniProtKB-KW"/>
</dbReference>
<dbReference type="RefSeq" id="WP_009687815.1">
    <property type="nucleotide sequence ID" value="NZ_CP091648.1"/>
</dbReference>
<comment type="caution">
    <text evidence="3">The sequence shown here is derived from an EMBL/GenBank/DDBJ whole genome shotgun (WGS) entry which is preliminary data.</text>
</comment>
<dbReference type="InterPro" id="IPR006121">
    <property type="entry name" value="HMA_dom"/>
</dbReference>
<accession>A0A228HMK6</accession>
<keyword evidence="1" id="KW-0479">Metal-binding</keyword>
<feature type="domain" description="HMA" evidence="2">
    <location>
        <begin position="1"/>
        <end position="62"/>
    </location>
</feature>
<organism evidence="3 4">
    <name type="scientific">Burkholderia aenigmatica</name>
    <dbReference type="NCBI Taxonomy" id="2015348"/>
    <lineage>
        <taxon>Bacteria</taxon>
        <taxon>Pseudomonadati</taxon>
        <taxon>Pseudomonadota</taxon>
        <taxon>Betaproteobacteria</taxon>
        <taxon>Burkholderiales</taxon>
        <taxon>Burkholderiaceae</taxon>
        <taxon>Burkholderia</taxon>
        <taxon>Burkholderia cepacia complex</taxon>
    </lineage>
</organism>
<dbReference type="OrthoDB" id="9813965at2"/>
<dbReference type="InterPro" id="IPR017969">
    <property type="entry name" value="Heavy-metal-associated_CS"/>
</dbReference>
<dbReference type="SUPFAM" id="SSF55008">
    <property type="entry name" value="HMA, heavy metal-associated domain"/>
    <property type="match status" value="1"/>
</dbReference>
<protein>
    <submittedName>
        <fullName evidence="3">Copper chaperone</fullName>
    </submittedName>
</protein>
<evidence type="ECO:0000256" key="1">
    <source>
        <dbReference type="ARBA" id="ARBA00022723"/>
    </source>
</evidence>
<dbReference type="GeneID" id="71059843"/>
<dbReference type="Gene3D" id="3.30.70.100">
    <property type="match status" value="1"/>
</dbReference>
<reference evidence="4" key="1">
    <citation type="submission" date="2017-06" db="EMBL/GenBank/DDBJ databases">
        <authorList>
            <person name="LiPuma J."/>
            <person name="Spilker T."/>
        </authorList>
    </citation>
    <scope>NUCLEOTIDE SEQUENCE [LARGE SCALE GENOMIC DNA]</scope>
    <source>
        <strain evidence="4">AU17325</strain>
    </source>
</reference>
<reference evidence="3 4" key="2">
    <citation type="submission" date="2017-08" db="EMBL/GenBank/DDBJ databases">
        <title>WGS of novel Burkholderia cepaca complex species.</title>
        <authorList>
            <person name="Lipuma J."/>
            <person name="Spilker T."/>
        </authorList>
    </citation>
    <scope>NUCLEOTIDE SEQUENCE [LARGE SCALE GENOMIC DNA]</scope>
    <source>
        <strain evidence="3 4">AU17325</strain>
    </source>
</reference>
<dbReference type="PROSITE" id="PS01047">
    <property type="entry name" value="HMA_1"/>
    <property type="match status" value="1"/>
</dbReference>
<evidence type="ECO:0000313" key="3">
    <source>
        <dbReference type="EMBL" id="OXI31125.1"/>
    </source>
</evidence>
<evidence type="ECO:0000313" key="4">
    <source>
        <dbReference type="Proteomes" id="UP000214600"/>
    </source>
</evidence>
<gene>
    <name evidence="3" type="ORF">CFB84_42230</name>
</gene>
<dbReference type="Pfam" id="PF00403">
    <property type="entry name" value="HMA"/>
    <property type="match status" value="1"/>
</dbReference>
<dbReference type="InterPro" id="IPR036163">
    <property type="entry name" value="HMA_dom_sf"/>
</dbReference>